<proteinExistence type="predicted"/>
<dbReference type="InterPro" id="IPR003582">
    <property type="entry name" value="ShKT_dom"/>
</dbReference>
<feature type="domain" description="ShKT" evidence="2">
    <location>
        <begin position="53"/>
        <end position="102"/>
    </location>
</feature>
<organism evidence="3 4">
    <name type="scientific">Acrobeloides nanus</name>
    <dbReference type="NCBI Taxonomy" id="290746"/>
    <lineage>
        <taxon>Eukaryota</taxon>
        <taxon>Metazoa</taxon>
        <taxon>Ecdysozoa</taxon>
        <taxon>Nematoda</taxon>
        <taxon>Chromadorea</taxon>
        <taxon>Rhabditida</taxon>
        <taxon>Tylenchina</taxon>
        <taxon>Cephalobomorpha</taxon>
        <taxon>Cephaloboidea</taxon>
        <taxon>Cephalobidae</taxon>
        <taxon>Acrobeloides</taxon>
    </lineage>
</organism>
<accession>A0A914E5F8</accession>
<feature type="domain" description="ShKT" evidence="2">
    <location>
        <begin position="149"/>
        <end position="186"/>
    </location>
</feature>
<dbReference type="SMART" id="SM00254">
    <property type="entry name" value="ShKT"/>
    <property type="match status" value="3"/>
</dbReference>
<dbReference type="Pfam" id="PF01549">
    <property type="entry name" value="ShK"/>
    <property type="match status" value="3"/>
</dbReference>
<protein>
    <submittedName>
        <fullName evidence="4">ShKT domain-containing protein</fullName>
    </submittedName>
</protein>
<evidence type="ECO:0000313" key="3">
    <source>
        <dbReference type="Proteomes" id="UP000887540"/>
    </source>
</evidence>
<evidence type="ECO:0000259" key="2">
    <source>
        <dbReference type="SMART" id="SM00254"/>
    </source>
</evidence>
<evidence type="ECO:0000313" key="4">
    <source>
        <dbReference type="WBParaSite" id="ACRNAN_scaffold5483.g16425.t1"/>
    </source>
</evidence>
<feature type="chain" id="PRO_5038070315" evidence="1">
    <location>
        <begin position="33"/>
        <end position="208"/>
    </location>
</feature>
<feature type="signal peptide" evidence="1">
    <location>
        <begin position="1"/>
        <end position="32"/>
    </location>
</feature>
<keyword evidence="1" id="KW-0732">Signal</keyword>
<dbReference type="Proteomes" id="UP000887540">
    <property type="component" value="Unplaced"/>
</dbReference>
<evidence type="ECO:0000256" key="1">
    <source>
        <dbReference type="SAM" id="SignalP"/>
    </source>
</evidence>
<feature type="domain" description="ShKT" evidence="2">
    <location>
        <begin position="108"/>
        <end position="146"/>
    </location>
</feature>
<name>A0A914E5F8_9BILA</name>
<dbReference type="AlphaFoldDB" id="A0A914E5F8"/>
<dbReference type="WBParaSite" id="ACRNAN_scaffold5483.g16425.t1">
    <property type="protein sequence ID" value="ACRNAN_scaffold5483.g16425.t1"/>
    <property type="gene ID" value="ACRNAN_scaffold5483.g16425"/>
</dbReference>
<sequence length="208" mass="20829">MPHLNKDTLGSVAVTGNSILFFLASFFCGAEAAACTATTCLANQNCLSSTAVGCTNTLGDVGCNGIFINTYDPVGNTVDPNCNNQSYSQLLAGCALACGACCKNSANSCTNPGASACSLFTLAQCTNPTTQAMLQANCPALCGTCASSGCADSTTITCSSYSVLCTSSIWGAYISLLCPRTCGTCSTTATTVSSGSISASTTCGNDSR</sequence>
<reference evidence="4" key="1">
    <citation type="submission" date="2022-11" db="UniProtKB">
        <authorList>
            <consortium name="WormBaseParasite"/>
        </authorList>
    </citation>
    <scope>IDENTIFICATION</scope>
</reference>
<dbReference type="Gene3D" id="1.10.10.1940">
    <property type="match status" value="1"/>
</dbReference>
<keyword evidence="3" id="KW-1185">Reference proteome</keyword>